<feature type="domain" description="SbsA Ig-like" evidence="2">
    <location>
        <begin position="28"/>
        <end position="135"/>
    </location>
</feature>
<feature type="domain" description="SbsA Ig-like" evidence="2">
    <location>
        <begin position="1620"/>
        <end position="1689"/>
    </location>
</feature>
<feature type="domain" description="SbsA Ig-like" evidence="2">
    <location>
        <begin position="140"/>
        <end position="248"/>
    </location>
</feature>
<protein>
    <submittedName>
        <fullName evidence="3">Ig-like domain-containing protein</fullName>
    </submittedName>
</protein>
<feature type="non-terminal residue" evidence="3">
    <location>
        <position position="1"/>
    </location>
</feature>
<organism evidence="3 4">
    <name type="scientific">Rhodocytophaga aerolata</name>
    <dbReference type="NCBI Taxonomy" id="455078"/>
    <lineage>
        <taxon>Bacteria</taxon>
        <taxon>Pseudomonadati</taxon>
        <taxon>Bacteroidota</taxon>
        <taxon>Cytophagia</taxon>
        <taxon>Cytophagales</taxon>
        <taxon>Rhodocytophagaceae</taxon>
        <taxon>Rhodocytophaga</taxon>
    </lineage>
</organism>
<dbReference type="InterPro" id="IPR032812">
    <property type="entry name" value="SbsA_Ig"/>
</dbReference>
<name>A0ABT8RIB0_9BACT</name>
<feature type="domain" description="SbsA Ig-like" evidence="2">
    <location>
        <begin position="1156"/>
        <end position="1266"/>
    </location>
</feature>
<feature type="domain" description="SbsA Ig-like" evidence="2">
    <location>
        <begin position="1273"/>
        <end position="1383"/>
    </location>
</feature>
<feature type="domain" description="SbsA Ig-like" evidence="2">
    <location>
        <begin position="702"/>
        <end position="809"/>
    </location>
</feature>
<dbReference type="RefSeq" id="WP_302042647.1">
    <property type="nucleotide sequence ID" value="NZ_JAUKPO010000104.1"/>
</dbReference>
<dbReference type="EMBL" id="JAUKPO010000104">
    <property type="protein sequence ID" value="MDO1451852.1"/>
    <property type="molecule type" value="Genomic_DNA"/>
</dbReference>
<dbReference type="InterPro" id="IPR014755">
    <property type="entry name" value="Cu-Rt/internalin_Ig-like"/>
</dbReference>
<dbReference type="Gene3D" id="2.60.40.1220">
    <property type="match status" value="6"/>
</dbReference>
<feature type="domain" description="SbsA Ig-like" evidence="2">
    <location>
        <begin position="1044"/>
        <end position="1151"/>
    </location>
</feature>
<accession>A0ABT8RIB0</accession>
<dbReference type="Pfam" id="PF13205">
    <property type="entry name" value="Big_5"/>
    <property type="match status" value="15"/>
</dbReference>
<keyword evidence="4" id="KW-1185">Reference proteome</keyword>
<proteinExistence type="predicted"/>
<feature type="domain" description="SbsA Ig-like" evidence="2">
    <location>
        <begin position="1390"/>
        <end position="1500"/>
    </location>
</feature>
<evidence type="ECO:0000313" key="4">
    <source>
        <dbReference type="Proteomes" id="UP001168528"/>
    </source>
</evidence>
<feature type="domain" description="SbsA Ig-like" evidence="2">
    <location>
        <begin position="817"/>
        <end position="924"/>
    </location>
</feature>
<evidence type="ECO:0000256" key="1">
    <source>
        <dbReference type="ARBA" id="ARBA00022729"/>
    </source>
</evidence>
<sequence>ADLAGNAFAGIAANTAWNFTTLTTTSEDTTPPIVTTLSPADEATEVTINTDLILTFDEAVEKGTGTITITAGTQVQTINVTDAAVVVNGTTVTINPADLPYSSPVVVQISAGAFQDAAGNAFAGITDNTTWNFTTQPEEDTSPPIVTTFSPADEAIEVVPTSNLVITFDEPIQKGIAGNVTIYQDNTLLQTIELASLAVADNILTIDLPQDLPQGISLNVRITPGTITDLAGNAFAGITDNTTWNFTTTTTTSVDTTPPTVITLSPADEATGVTIDTDLTLTFDEAVEKGSGIITITAGAIVQQIPVSDPAITVNGSTVTINPGDLPYESAVFIQIPATAFQDAAGNAYAGITDNTSWNFTTAAQPDTKAPTVITFSPANNATNVGVNENLVIVFSEPVKKGAGNVRISINGTIQDIAVTEETVLVEGATVTINPASDFPGGAVVSVTVEPGSFTDLEMNPYAGNSNDWIFSVINNADNIPPTASAFSPADDATDVAIDDVLTITFSEEITKGTGNIIINQGNSTQSIDVTSDLVTISGNVATITPPENFPSGSTISILMLSGVFTDNAGNSFAGINNANTWNFTVPDNIQPELVAVFPLDNTTDVAPNVNLVMIFNENIVKGSGNLVVSQNATVIQEIPIGGPEVIVNGTTAIINPPNDFPVGTTIAIQVPQGGFTDAAGNPFVGINDTDSWTMTISGTADETGPVISALTPADESTDVSTNSVLTITFDENITKGTGSITINQGTASQTIDVTNEAVTVEGNIVKITPPANMPEGTAVHVLIEEGAFVDLANNNFAGISTAEAWNFQIAESIPADNIPPAVVTYSPADEATNVQANTNLTLTFNEPVAKGKGNIIINLGTNSRQINIESNAVTIDGTTVTIDPATDLPAGSQVSVLIEEGALEDIAGNRYSGIDTPETWNFTVASSSIDIIPSAILFLLPQDDATNVPANTNLVITFNEPVKKGNGFITINQGTSVQQININSSAVTILANILTINPPEDLPAGANVFVQIAAGAITDLANNAFPGITSTTGWNFSVAQPEDTTPPTVTTLFPADEATEVAIDANLVLTFDEAVEKASGTITITAGTIVQTINVADAAVSVDGTIVTINPADLPYSSPVVVQLSAGAFVDAAGNAYTGITDNTSWNFTTVSEDDTTPPTVSVYSPANNATEVATNSNLIVTFDGPVQKGTTGEITIYQANTLLQTIVITDANVTLADNVLTIDPPQDLPQGVSVSIQITAGAITDLAGNAFAGITDNTSWQFTTQPEQPVDQIAPLVLTLSPANNATGVALDQNLVITFDEPVKKAATGSLTIYQGNTLVQTIAITNASVTVQDEVLTINPPQNLPEGAILSIQISAGAVTDLADNAYAGITDNTTWQFTTTTVQPVDQTAPVVVSLSPPDNATEVAVDTDLQITFDETIQAVAEKKIFIYQDDILLEEIAVNSEQVNIAENLVSITLTNTLAQGSSIHILLEEGTFIDLANNAFAGITDNTSWNFTTVGEDDTQAPIVETLSPANNATEVATNSNLIVTFDEPVQKGTTGEIAIYQANTLLQTIAITDANVTLADNVLTIDPPQDLPQGVSVSIQITAGAITDLAGNAFAGITDNTSWQFTTATQVDPTPPALLTLSPADEAVEVAIDTDLILTFDEAVEKGTGTITITAGTQVQTINVADAAVSVDGTIVTINPA</sequence>
<gene>
    <name evidence="3" type="ORF">Q0590_36625</name>
</gene>
<evidence type="ECO:0000259" key="2">
    <source>
        <dbReference type="Pfam" id="PF13205"/>
    </source>
</evidence>
<feature type="domain" description="SbsA Ig-like" evidence="2">
    <location>
        <begin position="255"/>
        <end position="362"/>
    </location>
</feature>
<dbReference type="Gene3D" id="2.60.40.3710">
    <property type="match status" value="1"/>
</dbReference>
<feature type="domain" description="SbsA Ig-like" evidence="2">
    <location>
        <begin position="1505"/>
        <end position="1615"/>
    </location>
</feature>
<evidence type="ECO:0000313" key="3">
    <source>
        <dbReference type="EMBL" id="MDO1451852.1"/>
    </source>
</evidence>
<feature type="domain" description="SbsA Ig-like" evidence="2">
    <location>
        <begin position="934"/>
        <end position="1038"/>
    </location>
</feature>
<feature type="non-terminal residue" evidence="3">
    <location>
        <position position="1689"/>
    </location>
</feature>
<feature type="domain" description="SbsA Ig-like" evidence="2">
    <location>
        <begin position="478"/>
        <end position="585"/>
    </location>
</feature>
<comment type="caution">
    <text evidence="3">The sequence shown here is derived from an EMBL/GenBank/DDBJ whole genome shotgun (WGS) entry which is preliminary data.</text>
</comment>
<dbReference type="Proteomes" id="UP001168528">
    <property type="component" value="Unassembled WGS sequence"/>
</dbReference>
<feature type="domain" description="SbsA Ig-like" evidence="2">
    <location>
        <begin position="588"/>
        <end position="687"/>
    </location>
</feature>
<keyword evidence="1" id="KW-0732">Signal</keyword>
<feature type="domain" description="SbsA Ig-like" evidence="2">
    <location>
        <begin position="367"/>
        <end position="472"/>
    </location>
</feature>
<reference evidence="3" key="1">
    <citation type="submission" date="2023-07" db="EMBL/GenBank/DDBJ databases">
        <title>The genome sequence of Rhodocytophaga aerolata KACC 12507.</title>
        <authorList>
            <person name="Zhang X."/>
        </authorList>
    </citation>
    <scope>NUCLEOTIDE SEQUENCE</scope>
    <source>
        <strain evidence="3">KACC 12507</strain>
    </source>
</reference>